<feature type="transmembrane region" description="Helical" evidence="6">
    <location>
        <begin position="152"/>
        <end position="174"/>
    </location>
</feature>
<keyword evidence="3 6" id="KW-0812">Transmembrane</keyword>
<feature type="transmembrane region" description="Helical" evidence="6">
    <location>
        <begin position="427"/>
        <end position="447"/>
    </location>
</feature>
<evidence type="ECO:0000313" key="8">
    <source>
        <dbReference type="Proteomes" id="UP000492821"/>
    </source>
</evidence>
<feature type="chain" id="PRO_5029022804" evidence="7">
    <location>
        <begin position="20"/>
        <end position="454"/>
    </location>
</feature>
<evidence type="ECO:0000256" key="3">
    <source>
        <dbReference type="ARBA" id="ARBA00022692"/>
    </source>
</evidence>
<feature type="transmembrane region" description="Helical" evidence="6">
    <location>
        <begin position="88"/>
        <end position="110"/>
    </location>
</feature>
<organism evidence="8 9">
    <name type="scientific">Panagrellus redivivus</name>
    <name type="common">Microworm</name>
    <dbReference type="NCBI Taxonomy" id="6233"/>
    <lineage>
        <taxon>Eukaryota</taxon>
        <taxon>Metazoa</taxon>
        <taxon>Ecdysozoa</taxon>
        <taxon>Nematoda</taxon>
        <taxon>Chromadorea</taxon>
        <taxon>Rhabditida</taxon>
        <taxon>Tylenchina</taxon>
        <taxon>Panagrolaimomorpha</taxon>
        <taxon>Panagrolaimoidea</taxon>
        <taxon>Panagrolaimidae</taxon>
        <taxon>Panagrellus</taxon>
    </lineage>
</organism>
<dbReference type="WBParaSite" id="Pan_g23976.t2">
    <property type="protein sequence ID" value="Pan_g23976.t2"/>
    <property type="gene ID" value="Pan_g23976"/>
</dbReference>
<feature type="transmembrane region" description="Helical" evidence="6">
    <location>
        <begin position="195"/>
        <end position="218"/>
    </location>
</feature>
<feature type="signal peptide" evidence="7">
    <location>
        <begin position="1"/>
        <end position="19"/>
    </location>
</feature>
<evidence type="ECO:0000256" key="2">
    <source>
        <dbReference type="ARBA" id="ARBA00006665"/>
    </source>
</evidence>
<feature type="transmembrane region" description="Helical" evidence="6">
    <location>
        <begin position="230"/>
        <end position="247"/>
    </location>
</feature>
<feature type="transmembrane region" description="Helical" evidence="6">
    <location>
        <begin position="41"/>
        <end position="62"/>
    </location>
</feature>
<feature type="transmembrane region" description="Helical" evidence="6">
    <location>
        <begin position="122"/>
        <end position="140"/>
    </location>
</feature>
<dbReference type="Pfam" id="PF03348">
    <property type="entry name" value="Serinc"/>
    <property type="match status" value="1"/>
</dbReference>
<keyword evidence="4 6" id="KW-1133">Transmembrane helix</keyword>
<evidence type="ECO:0000256" key="6">
    <source>
        <dbReference type="SAM" id="Phobius"/>
    </source>
</evidence>
<comment type="subcellular location">
    <subcellularLocation>
        <location evidence="1">Membrane</location>
        <topology evidence="1">Multi-pass membrane protein</topology>
    </subcellularLocation>
</comment>
<reference evidence="8" key="1">
    <citation type="journal article" date="2013" name="Genetics">
        <title>The draft genome and transcriptome of Panagrellus redivivus are shaped by the harsh demands of a free-living lifestyle.</title>
        <authorList>
            <person name="Srinivasan J."/>
            <person name="Dillman A.R."/>
            <person name="Macchietto M.G."/>
            <person name="Heikkinen L."/>
            <person name="Lakso M."/>
            <person name="Fracchia K.M."/>
            <person name="Antoshechkin I."/>
            <person name="Mortazavi A."/>
            <person name="Wong G."/>
            <person name="Sternberg P.W."/>
        </authorList>
    </citation>
    <scope>NUCLEOTIDE SEQUENCE [LARGE SCALE GENOMIC DNA]</scope>
    <source>
        <strain evidence="8">MT8872</strain>
    </source>
</reference>
<accession>A0A7E4VS80</accession>
<keyword evidence="5 6" id="KW-0472">Membrane</keyword>
<sequence>MGLVLGLPAIASSVACCFGSAACSLCCAFCPRSGSSVTTRIMYALMLLVGTIVACLMLSPGIQAKMAKADWFCNQLNVNCSKATGFQAVYRLCAAMATFFTIMMVFMLGVNSSNDIRSKIQNGFWFFKYAALTGLVYGFFQIQGGVIEDPLMWIGMIGGFLFILIQLILIIDFAHSLAEAWVDKMEESDSRWCQAGMLMFTFGGFAVAIGAAVLMYIYYTTGGPCYLPKFIISINIILCIIISIMSIHPKVQEYFPHSGLLQAAFISVYLMFLTWSALMNNPDKACNPSLIDIANFTSINKAVEDARDNYSHPFALHSIITLIIYFCSLLCAAFRASSNKSFDKLTGGSSGADNDEIPLTSVGASSGDDDTRVYDDESDGVTYSYSFFHFIFALASLYMMMTLTSWYNPDNDLKNLNSNMASVWVKIVSSWCAVGIYAWTLLAPCLFPDRDFFG</sequence>
<feature type="transmembrane region" description="Helical" evidence="6">
    <location>
        <begin position="259"/>
        <end position="278"/>
    </location>
</feature>
<keyword evidence="7" id="KW-0732">Signal</keyword>
<dbReference type="PANTHER" id="PTHR10383:SF9">
    <property type="entry name" value="SERINE INCORPORATOR, ISOFORM F"/>
    <property type="match status" value="1"/>
</dbReference>
<dbReference type="InterPro" id="IPR005016">
    <property type="entry name" value="TDE1/TMS"/>
</dbReference>
<reference evidence="9" key="2">
    <citation type="submission" date="2020-10" db="UniProtKB">
        <authorList>
            <consortium name="WormBaseParasite"/>
        </authorList>
    </citation>
    <scope>IDENTIFICATION</scope>
</reference>
<evidence type="ECO:0000256" key="4">
    <source>
        <dbReference type="ARBA" id="ARBA00022989"/>
    </source>
</evidence>
<keyword evidence="8" id="KW-1185">Reference proteome</keyword>
<proteinExistence type="inferred from homology"/>
<dbReference type="PANTHER" id="PTHR10383">
    <property type="entry name" value="SERINE INCORPORATOR"/>
    <property type="match status" value="1"/>
</dbReference>
<evidence type="ECO:0000256" key="1">
    <source>
        <dbReference type="ARBA" id="ARBA00004141"/>
    </source>
</evidence>
<dbReference type="GO" id="GO:0016020">
    <property type="term" value="C:membrane"/>
    <property type="evidence" value="ECO:0007669"/>
    <property type="project" value="UniProtKB-SubCell"/>
</dbReference>
<protein>
    <submittedName>
        <fullName evidence="9">Serine incorporator</fullName>
    </submittedName>
</protein>
<feature type="transmembrane region" description="Helical" evidence="6">
    <location>
        <begin position="387"/>
        <end position="407"/>
    </location>
</feature>
<name>A0A7E4VS80_PANRE</name>
<feature type="transmembrane region" description="Helical" evidence="6">
    <location>
        <begin position="6"/>
        <end position="29"/>
    </location>
</feature>
<comment type="similarity">
    <text evidence="2">Belongs to the TDE1 family.</text>
</comment>
<dbReference type="AlphaFoldDB" id="A0A7E4VS80"/>
<feature type="transmembrane region" description="Helical" evidence="6">
    <location>
        <begin position="314"/>
        <end position="334"/>
    </location>
</feature>
<evidence type="ECO:0000313" key="9">
    <source>
        <dbReference type="WBParaSite" id="Pan_g23976.t2"/>
    </source>
</evidence>
<dbReference type="Proteomes" id="UP000492821">
    <property type="component" value="Unassembled WGS sequence"/>
</dbReference>
<evidence type="ECO:0000256" key="5">
    <source>
        <dbReference type="ARBA" id="ARBA00023136"/>
    </source>
</evidence>
<evidence type="ECO:0000256" key="7">
    <source>
        <dbReference type="SAM" id="SignalP"/>
    </source>
</evidence>